<dbReference type="EMBL" id="MU004230">
    <property type="protein sequence ID" value="KAF2674051.1"/>
    <property type="molecule type" value="Genomic_DNA"/>
</dbReference>
<dbReference type="PANTHER" id="PTHR35041">
    <property type="entry name" value="MEDIATOR OF RNA POLYMERASE II TRANSCRIPTION SUBUNIT 1"/>
    <property type="match status" value="1"/>
</dbReference>
<dbReference type="PANTHER" id="PTHR35041:SF3">
    <property type="entry name" value="FORMYLMETHIONINE DEFORMYLASE-LIKE PROTEIN"/>
    <property type="match status" value="1"/>
</dbReference>
<feature type="region of interest" description="Disordered" evidence="1">
    <location>
        <begin position="1"/>
        <end position="44"/>
    </location>
</feature>
<dbReference type="AlphaFoldDB" id="A0A6A6URM9"/>
<sequence length="710" mass="78315">MAKASPSPPASTADSQCKKPAEKVLKSGNGALPPPGGLENPKGDISIAKDGAAEKFGHQTLSDVSPHDISVRSPTIMLSFWVSGMLLCVGHHLFYRQIENMVVQSAGEQQWNIRIGSIFALVIKMLLAGSVWCAYKQCLWRTMKRKYISLRGLDAAFSVEMSIMGLFNPELVFKIKTGAVLALIGWCLQIPPLVTPATLTVVSSTDDQSMKATVASLAITNPIQAHKYAYYTPMKNSVPDAVVDSFNFESPRSIVSRIASATASFGQILPINSPFSFSTYNLTFIGPYVNCIDGNATVQEVTEGVLSQVNKTLEQTGLDEAMAYYAYVPSFDTNATDFYNVTVGDKTYTARDLPRLQKGPVNATNELWMKYYRYPRDSNGNYALDLTGNPMAAEPRYSVCSLWNATYDLSFEFQNGTQAITKNDIQLLNTVHYPKSDPYRVTDVQQLSYSAVFWVLADQLVGSLGFVVYNKTGLPNYNAINSNIEHNSVIGSNDLDYFFNQNASVHHQSFNIPVDGQRLLDKNLAHSRTMPRLAEELMFNITISMINDPLLAPIVNTTVKHTNPVNRYTYSARNLWIAYGLALLLSLFAILLGLLAFLTNEASHDNSFSTIMSITRDPALGPLFPDCCHGKLPLPSASLDAKLRIREMEGGGESLMPVGHVPIVCTACMEKQGNVMDGQRPGRLRRSIEYANYRLRSQEVPRKKGATTMS</sequence>
<evidence type="ECO:0000256" key="2">
    <source>
        <dbReference type="SAM" id="Phobius"/>
    </source>
</evidence>
<evidence type="ECO:0000313" key="3">
    <source>
        <dbReference type="EMBL" id="KAF2674051.1"/>
    </source>
</evidence>
<keyword evidence="2" id="KW-0812">Transmembrane</keyword>
<feature type="transmembrane region" description="Helical" evidence="2">
    <location>
        <begin position="115"/>
        <end position="135"/>
    </location>
</feature>
<evidence type="ECO:0000256" key="1">
    <source>
        <dbReference type="SAM" id="MobiDB-lite"/>
    </source>
</evidence>
<feature type="transmembrane region" description="Helical" evidence="2">
    <location>
        <begin position="76"/>
        <end position="95"/>
    </location>
</feature>
<reference evidence="3" key="1">
    <citation type="journal article" date="2020" name="Stud. Mycol.">
        <title>101 Dothideomycetes genomes: a test case for predicting lifestyles and emergence of pathogens.</title>
        <authorList>
            <person name="Haridas S."/>
            <person name="Albert R."/>
            <person name="Binder M."/>
            <person name="Bloem J."/>
            <person name="Labutti K."/>
            <person name="Salamov A."/>
            <person name="Andreopoulos B."/>
            <person name="Baker S."/>
            <person name="Barry K."/>
            <person name="Bills G."/>
            <person name="Bluhm B."/>
            <person name="Cannon C."/>
            <person name="Castanera R."/>
            <person name="Culley D."/>
            <person name="Daum C."/>
            <person name="Ezra D."/>
            <person name="Gonzalez J."/>
            <person name="Henrissat B."/>
            <person name="Kuo A."/>
            <person name="Liang C."/>
            <person name="Lipzen A."/>
            <person name="Lutzoni F."/>
            <person name="Magnuson J."/>
            <person name="Mondo S."/>
            <person name="Nolan M."/>
            <person name="Ohm R."/>
            <person name="Pangilinan J."/>
            <person name="Park H.-J."/>
            <person name="Ramirez L."/>
            <person name="Alfaro M."/>
            <person name="Sun H."/>
            <person name="Tritt A."/>
            <person name="Yoshinaga Y."/>
            <person name="Zwiers L.-H."/>
            <person name="Turgeon B."/>
            <person name="Goodwin S."/>
            <person name="Spatafora J."/>
            <person name="Crous P."/>
            <person name="Grigoriev I."/>
        </authorList>
    </citation>
    <scope>NUCLEOTIDE SEQUENCE</scope>
    <source>
        <strain evidence="3">CBS 115976</strain>
    </source>
</reference>
<keyword evidence="4" id="KW-1185">Reference proteome</keyword>
<proteinExistence type="predicted"/>
<feature type="transmembrane region" description="Helical" evidence="2">
    <location>
        <begin position="575"/>
        <end position="598"/>
    </location>
</feature>
<evidence type="ECO:0000313" key="4">
    <source>
        <dbReference type="Proteomes" id="UP000799302"/>
    </source>
</evidence>
<protein>
    <submittedName>
        <fullName evidence="3">Uncharacterized protein</fullName>
    </submittedName>
</protein>
<gene>
    <name evidence="3" type="ORF">BT63DRAFT_366381</name>
</gene>
<keyword evidence="2" id="KW-0472">Membrane</keyword>
<dbReference type="OrthoDB" id="5322539at2759"/>
<feature type="compositionally biased region" description="Basic and acidic residues" evidence="1">
    <location>
        <begin position="16"/>
        <end position="25"/>
    </location>
</feature>
<keyword evidence="2" id="KW-1133">Transmembrane helix</keyword>
<dbReference type="Proteomes" id="UP000799302">
    <property type="component" value="Unassembled WGS sequence"/>
</dbReference>
<organism evidence="3 4">
    <name type="scientific">Microthyrium microscopicum</name>
    <dbReference type="NCBI Taxonomy" id="703497"/>
    <lineage>
        <taxon>Eukaryota</taxon>
        <taxon>Fungi</taxon>
        <taxon>Dikarya</taxon>
        <taxon>Ascomycota</taxon>
        <taxon>Pezizomycotina</taxon>
        <taxon>Dothideomycetes</taxon>
        <taxon>Dothideomycetes incertae sedis</taxon>
        <taxon>Microthyriales</taxon>
        <taxon>Microthyriaceae</taxon>
        <taxon>Microthyrium</taxon>
    </lineage>
</organism>
<name>A0A6A6URM9_9PEZI</name>
<accession>A0A6A6URM9</accession>